<evidence type="ECO:0000313" key="1">
    <source>
        <dbReference type="EMBL" id="KAJ7985790.1"/>
    </source>
</evidence>
<accession>A0ACC2F3A9</accession>
<sequence>MNEETGLVSLGGGPGPSVEQKASLAGVDPVTTLSLRDKAASLSRFRAACIARVSPGIPACYMTNATGCLYITSNKCSKAPHNRGVGTPTVWRRSVHVGRDSLAVFLEEPLSPDRQRGVRRRRALVPPPSVNHTPAVSRPLSTHSLTGGYCAPLFGWAGAQGGGQCHCRASLMSIKGRRGEREPPPSPSTHPQRQL</sequence>
<dbReference type="Proteomes" id="UP001157502">
    <property type="component" value="Chromosome 35"/>
</dbReference>
<organism evidence="1 2">
    <name type="scientific">Dallia pectoralis</name>
    <name type="common">Alaska blackfish</name>
    <dbReference type="NCBI Taxonomy" id="75939"/>
    <lineage>
        <taxon>Eukaryota</taxon>
        <taxon>Metazoa</taxon>
        <taxon>Chordata</taxon>
        <taxon>Craniata</taxon>
        <taxon>Vertebrata</taxon>
        <taxon>Euteleostomi</taxon>
        <taxon>Actinopterygii</taxon>
        <taxon>Neopterygii</taxon>
        <taxon>Teleostei</taxon>
        <taxon>Protacanthopterygii</taxon>
        <taxon>Esociformes</taxon>
        <taxon>Umbridae</taxon>
        <taxon>Dallia</taxon>
    </lineage>
</organism>
<proteinExistence type="predicted"/>
<evidence type="ECO:0000313" key="2">
    <source>
        <dbReference type="Proteomes" id="UP001157502"/>
    </source>
</evidence>
<gene>
    <name evidence="1" type="ORF">DPEC_G00344130</name>
</gene>
<protein>
    <submittedName>
        <fullName evidence="1">Uncharacterized protein</fullName>
    </submittedName>
</protein>
<reference evidence="1" key="1">
    <citation type="submission" date="2021-05" db="EMBL/GenBank/DDBJ databases">
        <authorList>
            <person name="Pan Q."/>
            <person name="Jouanno E."/>
            <person name="Zahm M."/>
            <person name="Klopp C."/>
            <person name="Cabau C."/>
            <person name="Louis A."/>
            <person name="Berthelot C."/>
            <person name="Parey E."/>
            <person name="Roest Crollius H."/>
            <person name="Montfort J."/>
            <person name="Robinson-Rechavi M."/>
            <person name="Bouchez O."/>
            <person name="Lampietro C."/>
            <person name="Lopez Roques C."/>
            <person name="Donnadieu C."/>
            <person name="Postlethwait J."/>
            <person name="Bobe J."/>
            <person name="Dillon D."/>
            <person name="Chandos A."/>
            <person name="von Hippel F."/>
            <person name="Guiguen Y."/>
        </authorList>
    </citation>
    <scope>NUCLEOTIDE SEQUENCE</scope>
    <source>
        <strain evidence="1">YG-Jan2019</strain>
    </source>
</reference>
<comment type="caution">
    <text evidence="1">The sequence shown here is derived from an EMBL/GenBank/DDBJ whole genome shotgun (WGS) entry which is preliminary data.</text>
</comment>
<name>A0ACC2F3A9_DALPE</name>
<keyword evidence="2" id="KW-1185">Reference proteome</keyword>
<dbReference type="EMBL" id="CM055762">
    <property type="protein sequence ID" value="KAJ7985790.1"/>
    <property type="molecule type" value="Genomic_DNA"/>
</dbReference>